<proteinExistence type="predicted"/>
<protein>
    <submittedName>
        <fullName evidence="1">Uncharacterized protein</fullName>
    </submittedName>
</protein>
<dbReference type="OrthoDB" id="8441777at2"/>
<gene>
    <name evidence="1" type="ORF">C7M71_012330</name>
</gene>
<dbReference type="AlphaFoldDB" id="A0A345SWK7"/>
<dbReference type="RefSeq" id="WP_114914337.1">
    <property type="nucleotide sequence ID" value="NZ_CP031264.1"/>
</dbReference>
<dbReference type="InterPro" id="IPR046561">
    <property type="entry name" value="DUF6716"/>
</dbReference>
<dbReference type="KEGG" id="stri:C7M71_012330"/>
<evidence type="ECO:0000313" key="1">
    <source>
        <dbReference type="EMBL" id="AXI78112.1"/>
    </source>
</evidence>
<dbReference type="Pfam" id="PF20471">
    <property type="entry name" value="DUF6716"/>
    <property type="match status" value="1"/>
</dbReference>
<dbReference type="EMBL" id="CP031264">
    <property type="protein sequence ID" value="AXI78112.1"/>
    <property type="molecule type" value="Genomic_DNA"/>
</dbReference>
<organism evidence="1 2">
    <name type="scientific">Peterkaempfera bronchialis</name>
    <dbReference type="NCBI Taxonomy" id="2126346"/>
    <lineage>
        <taxon>Bacteria</taxon>
        <taxon>Bacillati</taxon>
        <taxon>Actinomycetota</taxon>
        <taxon>Actinomycetes</taxon>
        <taxon>Kitasatosporales</taxon>
        <taxon>Streptomycetaceae</taxon>
        <taxon>Peterkaempfera</taxon>
    </lineage>
</organism>
<dbReference type="SUPFAM" id="SSF53756">
    <property type="entry name" value="UDP-Glycosyltransferase/glycogen phosphorylase"/>
    <property type="match status" value="1"/>
</dbReference>
<dbReference type="Proteomes" id="UP000249340">
    <property type="component" value="Chromosome"/>
</dbReference>
<name>A0A345SWK7_9ACTN</name>
<reference evidence="2" key="1">
    <citation type="submission" date="2018-07" db="EMBL/GenBank/DDBJ databases">
        <title>Streptacidiphilus bronchialis DSM 106435 chromosome.</title>
        <authorList>
            <person name="Batra D."/>
            <person name="Gulvik C.A."/>
        </authorList>
    </citation>
    <scope>NUCLEOTIDE SEQUENCE [LARGE SCALE GENOMIC DNA]</scope>
    <source>
        <strain evidence="2">DSM 106435</strain>
    </source>
</reference>
<sequence length="448" mass="47675">MRIDVLADSDTRWKWGALLAGQLCPEGGAEVHAHLLRGRATPTGRQLAEVGVVPASLRETTVADFLAGAGTGTGTEAAAGAGAETGPGEADVVVLALVGGGVQALLHGLARAWHGRPRRPVLVTGYVGVVYEKVADGLLLRAGADVVLANSAFDARRFRDLYGPLGIDTGSVVRAALPFLAGDVDRYRPSENRPFTVCFAAQPSVPEPRDARLHLLERCARHAELHPERRVLVKLRSRPGEHTTHLEEHPYQRLVARLGRPLPVNCELVYGNMGDILDRTDLLVTVSSTAALESLRRGIPTAVLRDAGVRESLGNHYFTGSGCIASWDQLDAGHLPAADPEWLRDQGVDDPAPYEGLRKRVAELRGLPALPPPTPYYTPGNAPAYLPGILARYGLASDGTPLPTAASTAGGAAGPRRAVRRVLAQGARGAYRMGVQHVAPAIRRWGQL</sequence>
<evidence type="ECO:0000313" key="2">
    <source>
        <dbReference type="Proteomes" id="UP000249340"/>
    </source>
</evidence>
<accession>A0A345SWK7</accession>
<keyword evidence="2" id="KW-1185">Reference proteome</keyword>